<dbReference type="GO" id="GO:0005737">
    <property type="term" value="C:cytoplasm"/>
    <property type="evidence" value="ECO:0007669"/>
    <property type="project" value="TreeGrafter"/>
</dbReference>
<dbReference type="InterPro" id="IPR051316">
    <property type="entry name" value="Zinc-reg_GTPase_activator"/>
</dbReference>
<dbReference type="Pfam" id="PF07683">
    <property type="entry name" value="CobW_C"/>
    <property type="match status" value="1"/>
</dbReference>
<dbReference type="Proteomes" id="UP000440713">
    <property type="component" value="Unassembled WGS sequence"/>
</dbReference>
<dbReference type="RefSeq" id="WP_154538355.1">
    <property type="nucleotide sequence ID" value="NZ_VUNE01000004.1"/>
</dbReference>
<accession>A0A6N7XEU3</accession>
<dbReference type="Gene3D" id="3.40.50.300">
    <property type="entry name" value="P-loop containing nucleotide triphosphate hydrolases"/>
    <property type="match status" value="1"/>
</dbReference>
<comment type="caution">
    <text evidence="3">The sequence shown here is derived from an EMBL/GenBank/DDBJ whole genome shotgun (WGS) entry which is preliminary data.</text>
</comment>
<evidence type="ECO:0000313" key="4">
    <source>
        <dbReference type="Proteomes" id="UP000440713"/>
    </source>
</evidence>
<dbReference type="SUPFAM" id="SSF90002">
    <property type="entry name" value="Hypothetical protein YjiA, C-terminal domain"/>
    <property type="match status" value="1"/>
</dbReference>
<sequence length="319" mass="36301">MKKTEIEIISGFLGCGKTTFIKKIISESEDFSNTVILENEFGEVSIDGEILQREGVKIKEINAGCICCSVAGDFAKSLIEIKDMFDPDKIIIEPSGVGKLSEIISTCNKYPEIFQLNKIITILDLKNFLMFLTNFGEFYIDQIENANMIIFSRFTDAVNSGTDLVDIENKIREINPKVNIISKEWDNFSIEDLFVEKKKMKKLDMFSHHHHHHHHHEDGHCCHCSSENKESNNDFESITIAINNEISRETLTNILNDFESGKYGSIIRSKGSVPNEKGSLQFDYVPGEIRINDKPCDTKCHVVIIGEKLDREALEKLFL</sequence>
<dbReference type="Pfam" id="PF02492">
    <property type="entry name" value="cobW"/>
    <property type="match status" value="1"/>
</dbReference>
<dbReference type="PANTHER" id="PTHR13748:SF62">
    <property type="entry name" value="COBW DOMAIN-CONTAINING PROTEIN"/>
    <property type="match status" value="1"/>
</dbReference>
<evidence type="ECO:0000259" key="2">
    <source>
        <dbReference type="Pfam" id="PF07683"/>
    </source>
</evidence>
<protein>
    <submittedName>
        <fullName evidence="3">Cobalamin biosynthesis protein CobW</fullName>
    </submittedName>
</protein>
<evidence type="ECO:0000259" key="1">
    <source>
        <dbReference type="Pfam" id="PF02492"/>
    </source>
</evidence>
<dbReference type="PANTHER" id="PTHR13748">
    <property type="entry name" value="COBW-RELATED"/>
    <property type="match status" value="1"/>
</dbReference>
<gene>
    <name evidence="3" type="ORF">FYJ71_07855</name>
</gene>
<dbReference type="CDD" id="cd03112">
    <property type="entry name" value="CobW-like"/>
    <property type="match status" value="1"/>
</dbReference>
<feature type="domain" description="CobW C-terminal" evidence="2">
    <location>
        <begin position="235"/>
        <end position="318"/>
    </location>
</feature>
<name>A0A6N7XEU3_9FIRM</name>
<reference evidence="3 4" key="1">
    <citation type="submission" date="2019-08" db="EMBL/GenBank/DDBJ databases">
        <title>In-depth cultivation of the pig gut microbiome towards novel bacterial diversity and tailored functional studies.</title>
        <authorList>
            <person name="Wylensek D."/>
            <person name="Hitch T.C.A."/>
            <person name="Clavel T."/>
        </authorList>
    </citation>
    <scope>NUCLEOTIDE SEQUENCE [LARGE SCALE GENOMIC DNA]</scope>
    <source>
        <strain evidence="3 4">WCA-SAB-591-4A-A</strain>
    </source>
</reference>
<dbReference type="SUPFAM" id="SSF52540">
    <property type="entry name" value="P-loop containing nucleoside triphosphate hydrolases"/>
    <property type="match status" value="1"/>
</dbReference>
<dbReference type="InterPro" id="IPR027417">
    <property type="entry name" value="P-loop_NTPase"/>
</dbReference>
<organism evidence="3 4">
    <name type="scientific">Peptostreptococcus porci</name>
    <dbReference type="NCBI Taxonomy" id="2652282"/>
    <lineage>
        <taxon>Bacteria</taxon>
        <taxon>Bacillati</taxon>
        <taxon>Bacillota</taxon>
        <taxon>Clostridia</taxon>
        <taxon>Peptostreptococcales</taxon>
        <taxon>Peptostreptococcaceae</taxon>
        <taxon>Peptostreptococcus</taxon>
    </lineage>
</organism>
<dbReference type="InterPro" id="IPR003495">
    <property type="entry name" value="CobW/HypB/UreG_nucleotide-bd"/>
</dbReference>
<dbReference type="EMBL" id="VUNE01000004">
    <property type="protein sequence ID" value="MST62882.1"/>
    <property type="molecule type" value="Genomic_DNA"/>
</dbReference>
<evidence type="ECO:0000313" key="3">
    <source>
        <dbReference type="EMBL" id="MST62882.1"/>
    </source>
</evidence>
<dbReference type="AlphaFoldDB" id="A0A6N7XEU3"/>
<keyword evidence="4" id="KW-1185">Reference proteome</keyword>
<feature type="domain" description="CobW/HypB/UreG nucleotide-binding" evidence="1">
    <location>
        <begin position="7"/>
        <end position="181"/>
    </location>
</feature>
<dbReference type="InterPro" id="IPR011629">
    <property type="entry name" value="CobW-like_C"/>
</dbReference>
<proteinExistence type="predicted"/>